<feature type="signal peptide" evidence="1">
    <location>
        <begin position="1"/>
        <end position="22"/>
    </location>
</feature>
<evidence type="ECO:0000313" key="3">
    <source>
        <dbReference type="Proteomes" id="UP000474630"/>
    </source>
</evidence>
<dbReference type="AlphaFoldDB" id="A0A6C0R7U3"/>
<dbReference type="EMBL" id="CP048409">
    <property type="protein sequence ID" value="QIA06378.1"/>
    <property type="molecule type" value="Genomic_DNA"/>
</dbReference>
<sequence length="167" mass="18580">MKTITTLLFALGLLLAGLLASGQSKSDKMYDTFASKDGVTSFSFSRDMIDAIDIDLGDNDDEQNVTGDLHRVRFMSYNPEKGSLKNSEFTKKAIAILPGKYKKYESDDDDDSDAEIYLLGGKKKYSECHVFITSENSEGNCFVVSFFGDFNVNDIEKLKSQGQNMSE</sequence>
<dbReference type="Pfam" id="PF14060">
    <property type="entry name" value="DUF4252"/>
    <property type="match status" value="1"/>
</dbReference>
<reference evidence="2 3" key="1">
    <citation type="submission" date="2020-02" db="EMBL/GenBank/DDBJ databases">
        <title>Genome sequencing for Draconibacterium sp. strain M1.</title>
        <authorList>
            <person name="Park S.-J."/>
        </authorList>
    </citation>
    <scope>NUCLEOTIDE SEQUENCE [LARGE SCALE GENOMIC DNA]</scope>
    <source>
        <strain evidence="2 3">M1</strain>
    </source>
</reference>
<dbReference type="Proteomes" id="UP000474630">
    <property type="component" value="Chromosome"/>
</dbReference>
<keyword evidence="3" id="KW-1185">Reference proteome</keyword>
<dbReference type="RefSeq" id="WP_163344311.1">
    <property type="nucleotide sequence ID" value="NZ_CP048409.1"/>
</dbReference>
<dbReference type="InterPro" id="IPR025348">
    <property type="entry name" value="DUF4252"/>
</dbReference>
<feature type="chain" id="PRO_5025491912" evidence="1">
    <location>
        <begin position="23"/>
        <end position="167"/>
    </location>
</feature>
<protein>
    <submittedName>
        <fullName evidence="2">DUF4252 domain-containing protein</fullName>
    </submittedName>
</protein>
<proteinExistence type="predicted"/>
<keyword evidence="1" id="KW-0732">Signal</keyword>
<accession>A0A6C0R7U3</accession>
<dbReference type="KEGG" id="drc:G0Q07_00915"/>
<evidence type="ECO:0000313" key="2">
    <source>
        <dbReference type="EMBL" id="QIA06378.1"/>
    </source>
</evidence>
<gene>
    <name evidence="2" type="ORF">G0Q07_00915</name>
</gene>
<evidence type="ECO:0000256" key="1">
    <source>
        <dbReference type="SAM" id="SignalP"/>
    </source>
</evidence>
<organism evidence="2 3">
    <name type="scientific">Draconibacterium halophilum</name>
    <dbReference type="NCBI Taxonomy" id="2706887"/>
    <lineage>
        <taxon>Bacteria</taxon>
        <taxon>Pseudomonadati</taxon>
        <taxon>Bacteroidota</taxon>
        <taxon>Bacteroidia</taxon>
        <taxon>Marinilabiliales</taxon>
        <taxon>Prolixibacteraceae</taxon>
        <taxon>Draconibacterium</taxon>
    </lineage>
</organism>
<name>A0A6C0R7U3_9BACT</name>